<feature type="modified residue" description="4-aspartylphosphate" evidence="2">
    <location>
        <position position="54"/>
    </location>
</feature>
<comment type="caution">
    <text evidence="5">The sequence shown here is derived from an EMBL/GenBank/DDBJ whole genome shotgun (WGS) entry which is preliminary data.</text>
</comment>
<protein>
    <submittedName>
        <fullName evidence="5">LuxR family two component transcriptional regulator</fullName>
    </submittedName>
</protein>
<dbReference type="PROSITE" id="PS50110">
    <property type="entry name" value="RESPONSE_REGULATORY"/>
    <property type="match status" value="1"/>
</dbReference>
<dbReference type="InterPro" id="IPR000792">
    <property type="entry name" value="Tscrpt_reg_LuxR_C"/>
</dbReference>
<dbReference type="SMART" id="SM00421">
    <property type="entry name" value="HTH_LUXR"/>
    <property type="match status" value="1"/>
</dbReference>
<reference evidence="5 6" key="1">
    <citation type="submission" date="2018-07" db="EMBL/GenBank/DDBJ databases">
        <title>Genomic Encyclopedia of Type Strains, Phase IV (KMG-IV): sequencing the most valuable type-strain genomes for metagenomic binning, comparative biology and taxonomic classification.</title>
        <authorList>
            <person name="Goeker M."/>
        </authorList>
    </citation>
    <scope>NUCLEOTIDE SEQUENCE [LARGE SCALE GENOMIC DNA]</scope>
    <source>
        <strain evidence="5 6">DSM 44290</strain>
    </source>
</reference>
<dbReference type="AlphaFoldDB" id="A0A370I2U7"/>
<proteinExistence type="predicted"/>
<dbReference type="InterPro" id="IPR001789">
    <property type="entry name" value="Sig_transdc_resp-reg_receiver"/>
</dbReference>
<organism evidence="5 6">
    <name type="scientific">Nocardia pseudobrasiliensis</name>
    <dbReference type="NCBI Taxonomy" id="45979"/>
    <lineage>
        <taxon>Bacteria</taxon>
        <taxon>Bacillati</taxon>
        <taxon>Actinomycetota</taxon>
        <taxon>Actinomycetes</taxon>
        <taxon>Mycobacteriales</taxon>
        <taxon>Nocardiaceae</taxon>
        <taxon>Nocardia</taxon>
    </lineage>
</organism>
<dbReference type="InterPro" id="IPR011006">
    <property type="entry name" value="CheY-like_superfamily"/>
</dbReference>
<evidence type="ECO:0000313" key="5">
    <source>
        <dbReference type="EMBL" id="RDI65059.1"/>
    </source>
</evidence>
<dbReference type="PROSITE" id="PS50043">
    <property type="entry name" value="HTH_LUXR_2"/>
    <property type="match status" value="1"/>
</dbReference>
<evidence type="ECO:0000259" key="3">
    <source>
        <dbReference type="PROSITE" id="PS50043"/>
    </source>
</evidence>
<evidence type="ECO:0000313" key="6">
    <source>
        <dbReference type="Proteomes" id="UP000254869"/>
    </source>
</evidence>
<dbReference type="SUPFAM" id="SSF46894">
    <property type="entry name" value="C-terminal effector domain of the bipartite response regulators"/>
    <property type="match status" value="1"/>
</dbReference>
<keyword evidence="6" id="KW-1185">Reference proteome</keyword>
<evidence type="ECO:0000256" key="1">
    <source>
        <dbReference type="ARBA" id="ARBA00023125"/>
    </source>
</evidence>
<accession>A0A370I2U7</accession>
<keyword evidence="1" id="KW-0238">DNA-binding</keyword>
<dbReference type="PANTHER" id="PTHR43214:SF42">
    <property type="entry name" value="TRANSCRIPTIONAL REGULATORY PROTEIN DESR"/>
    <property type="match status" value="1"/>
</dbReference>
<evidence type="ECO:0000256" key="2">
    <source>
        <dbReference type="PROSITE-ProRule" id="PRU00169"/>
    </source>
</evidence>
<dbReference type="SUPFAM" id="SSF52172">
    <property type="entry name" value="CheY-like"/>
    <property type="match status" value="1"/>
</dbReference>
<name>A0A370I2U7_9NOCA</name>
<dbReference type="RefSeq" id="WP_067998392.1">
    <property type="nucleotide sequence ID" value="NZ_QQBC01000007.1"/>
</dbReference>
<feature type="domain" description="Response regulatory" evidence="4">
    <location>
        <begin position="3"/>
        <end position="119"/>
    </location>
</feature>
<feature type="domain" description="HTH luxR-type" evidence="3">
    <location>
        <begin position="134"/>
        <end position="199"/>
    </location>
</feature>
<dbReference type="PANTHER" id="PTHR43214">
    <property type="entry name" value="TWO-COMPONENT RESPONSE REGULATOR"/>
    <property type="match status" value="1"/>
</dbReference>
<dbReference type="InterPro" id="IPR039420">
    <property type="entry name" value="WalR-like"/>
</dbReference>
<dbReference type="CDD" id="cd06170">
    <property type="entry name" value="LuxR_C_like"/>
    <property type="match status" value="1"/>
</dbReference>
<gene>
    <name evidence="5" type="ORF">DFR76_107437</name>
</gene>
<dbReference type="Gene3D" id="3.40.50.2300">
    <property type="match status" value="1"/>
</dbReference>
<evidence type="ECO:0000259" key="4">
    <source>
        <dbReference type="PROSITE" id="PS50110"/>
    </source>
</evidence>
<dbReference type="EMBL" id="QQBC01000007">
    <property type="protein sequence ID" value="RDI65059.1"/>
    <property type="molecule type" value="Genomic_DNA"/>
</dbReference>
<dbReference type="InterPro" id="IPR016032">
    <property type="entry name" value="Sig_transdc_resp-reg_C-effctor"/>
</dbReference>
<dbReference type="STRING" id="1210086.GCA_001613105_03239"/>
<dbReference type="Pfam" id="PF00196">
    <property type="entry name" value="GerE"/>
    <property type="match status" value="1"/>
</dbReference>
<keyword evidence="2" id="KW-0597">Phosphoprotein</keyword>
<dbReference type="Pfam" id="PF00072">
    <property type="entry name" value="Response_reg"/>
    <property type="match status" value="1"/>
</dbReference>
<dbReference type="GO" id="GO:0000160">
    <property type="term" value="P:phosphorelay signal transduction system"/>
    <property type="evidence" value="ECO:0007669"/>
    <property type="project" value="InterPro"/>
</dbReference>
<dbReference type="Proteomes" id="UP000254869">
    <property type="component" value="Unassembled WGS sequence"/>
</dbReference>
<sequence>MIRVLIAEDMRLLRETLVASLELEDDLEVVAVLAAGDAIVATVAAEEIDLAILDIDLPGVDGLTAAARIRRDHPHCRVLILTSLANPGHIRRAIDIGVSGFVLKDSSRRELLHAVRTVASGGSVLDPGLAFTALRGPANPLTGREADVLRCLAAGADPKQIAAQLHLSHGTVRNYLAAAATKLQARTRVDAVRIAQQAGWL</sequence>
<dbReference type="GO" id="GO:0006355">
    <property type="term" value="P:regulation of DNA-templated transcription"/>
    <property type="evidence" value="ECO:0007669"/>
    <property type="project" value="InterPro"/>
</dbReference>
<dbReference type="SMART" id="SM00448">
    <property type="entry name" value="REC"/>
    <property type="match status" value="1"/>
</dbReference>
<dbReference type="GO" id="GO:0003677">
    <property type="term" value="F:DNA binding"/>
    <property type="evidence" value="ECO:0007669"/>
    <property type="project" value="UniProtKB-KW"/>
</dbReference>
<dbReference type="PRINTS" id="PR00038">
    <property type="entry name" value="HTHLUXR"/>
</dbReference>